<organism evidence="6 7">
    <name type="scientific">Rudaeicoccus suwonensis</name>
    <dbReference type="NCBI Taxonomy" id="657409"/>
    <lineage>
        <taxon>Bacteria</taxon>
        <taxon>Bacillati</taxon>
        <taxon>Actinomycetota</taxon>
        <taxon>Actinomycetes</taxon>
        <taxon>Micrococcales</taxon>
        <taxon>Dermacoccaceae</taxon>
        <taxon>Rudaeicoccus</taxon>
    </lineage>
</organism>
<dbReference type="PROSITE" id="PS51257">
    <property type="entry name" value="PROKAR_LIPOPROTEIN"/>
    <property type="match status" value="1"/>
</dbReference>
<reference evidence="6 7" key="1">
    <citation type="submission" date="2019-06" db="EMBL/GenBank/DDBJ databases">
        <title>Sequencing the genomes of 1000 actinobacteria strains.</title>
        <authorList>
            <person name="Klenk H.-P."/>
        </authorList>
    </citation>
    <scope>NUCLEOTIDE SEQUENCE [LARGE SCALE GENOMIC DNA]</scope>
    <source>
        <strain evidence="6 7">DSM 19560</strain>
    </source>
</reference>
<evidence type="ECO:0000256" key="3">
    <source>
        <dbReference type="SAM" id="MobiDB-lite"/>
    </source>
</evidence>
<proteinExistence type="inferred from homology"/>
<evidence type="ECO:0000256" key="2">
    <source>
        <dbReference type="ARBA" id="ARBA00022729"/>
    </source>
</evidence>
<feature type="domain" description="Fe/B12 periplasmic-binding" evidence="5">
    <location>
        <begin position="72"/>
        <end position="333"/>
    </location>
</feature>
<dbReference type="InterPro" id="IPR006311">
    <property type="entry name" value="TAT_signal"/>
</dbReference>
<dbReference type="CDD" id="cd01143">
    <property type="entry name" value="YvrC"/>
    <property type="match status" value="1"/>
</dbReference>
<dbReference type="InterPro" id="IPR002491">
    <property type="entry name" value="ABC_transptr_periplasmic_BD"/>
</dbReference>
<keyword evidence="7" id="KW-1185">Reference proteome</keyword>
<dbReference type="Proteomes" id="UP000318297">
    <property type="component" value="Unassembled WGS sequence"/>
</dbReference>
<dbReference type="EMBL" id="VIVQ01000001">
    <property type="protein sequence ID" value="TWE11776.1"/>
    <property type="molecule type" value="Genomic_DNA"/>
</dbReference>
<protein>
    <submittedName>
        <fullName evidence="6">Iron complex transport system substrate-binding protein</fullName>
    </submittedName>
</protein>
<dbReference type="PANTHER" id="PTHR30535:SF34">
    <property type="entry name" value="MOLYBDATE-BINDING PROTEIN MOLA"/>
    <property type="match status" value="1"/>
</dbReference>
<dbReference type="PANTHER" id="PTHR30535">
    <property type="entry name" value="VITAMIN B12-BINDING PROTEIN"/>
    <property type="match status" value="1"/>
</dbReference>
<dbReference type="SUPFAM" id="SSF53807">
    <property type="entry name" value="Helical backbone' metal receptor"/>
    <property type="match status" value="1"/>
</dbReference>
<dbReference type="Gene3D" id="3.40.50.1980">
    <property type="entry name" value="Nitrogenase molybdenum iron protein domain"/>
    <property type="match status" value="2"/>
</dbReference>
<comment type="similarity">
    <text evidence="1">Belongs to the bacterial solute-binding protein 8 family.</text>
</comment>
<evidence type="ECO:0000256" key="1">
    <source>
        <dbReference type="ARBA" id="ARBA00008814"/>
    </source>
</evidence>
<name>A0A561E855_9MICO</name>
<dbReference type="OrthoDB" id="6495095at2"/>
<sequence>MTSRPGITRRMATAAAAVLALATMAACGSSGSSAAKSADSSSSSASAGASGGFPVTVKADGGSVTLKSQPTRIVSLSPTATEDLFAIGAGPHVVAVDSASDYPADAPHTSLSGLTPNIEAIAKYRPDLVVASMNAGGLVANLAKLGIPVMIEPTATSLQDAYDQIDQIGQATGTSTKAATVVSGMKSQIAASVAKAGSSHSDLTYFWEVSANPYYSATSSTFIGQVVGLFGLKNIADPASKAADGGYPQVTPEFIVTAKPDIIFLSDADAADGGQTPAIAAKRPGWSAIPAVKNGELIPISGDISSRWGPRLPQFVAAIAAAVEAASAHSPAA</sequence>
<evidence type="ECO:0000259" key="5">
    <source>
        <dbReference type="PROSITE" id="PS50983"/>
    </source>
</evidence>
<dbReference type="PROSITE" id="PS50983">
    <property type="entry name" value="FE_B12_PBP"/>
    <property type="match status" value="1"/>
</dbReference>
<dbReference type="RefSeq" id="WP_145225261.1">
    <property type="nucleotide sequence ID" value="NZ_VIVQ01000001.1"/>
</dbReference>
<evidence type="ECO:0000313" key="7">
    <source>
        <dbReference type="Proteomes" id="UP000318297"/>
    </source>
</evidence>
<dbReference type="InterPro" id="IPR050902">
    <property type="entry name" value="ABC_Transporter_SBP"/>
</dbReference>
<dbReference type="AlphaFoldDB" id="A0A561E855"/>
<evidence type="ECO:0000313" key="6">
    <source>
        <dbReference type="EMBL" id="TWE11776.1"/>
    </source>
</evidence>
<dbReference type="NCBIfam" id="NF038402">
    <property type="entry name" value="TroA_like"/>
    <property type="match status" value="1"/>
</dbReference>
<dbReference type="PROSITE" id="PS51318">
    <property type="entry name" value="TAT"/>
    <property type="match status" value="1"/>
</dbReference>
<dbReference type="Pfam" id="PF01497">
    <property type="entry name" value="Peripla_BP_2"/>
    <property type="match status" value="1"/>
</dbReference>
<evidence type="ECO:0000256" key="4">
    <source>
        <dbReference type="SAM" id="SignalP"/>
    </source>
</evidence>
<feature type="chain" id="PRO_5021772673" evidence="4">
    <location>
        <begin position="35"/>
        <end position="333"/>
    </location>
</feature>
<keyword evidence="2 4" id="KW-0732">Signal</keyword>
<dbReference type="InterPro" id="IPR054828">
    <property type="entry name" value="Vit_B12_bind_prot"/>
</dbReference>
<feature type="compositionally biased region" description="Low complexity" evidence="3">
    <location>
        <begin position="29"/>
        <end position="48"/>
    </location>
</feature>
<accession>A0A561E855</accession>
<gene>
    <name evidence="6" type="ORF">BKA23_0562</name>
</gene>
<feature type="region of interest" description="Disordered" evidence="3">
    <location>
        <begin position="29"/>
        <end position="50"/>
    </location>
</feature>
<comment type="caution">
    <text evidence="6">The sequence shown here is derived from an EMBL/GenBank/DDBJ whole genome shotgun (WGS) entry which is preliminary data.</text>
</comment>
<feature type="signal peptide" evidence="4">
    <location>
        <begin position="1"/>
        <end position="34"/>
    </location>
</feature>